<sequence length="412" mass="48644">MISLYCPVCLKGGSYENLLIHLYHHGYDDIQANILLNYDKTYKGLIDHFDLKLPEVDQRDERFIFYSKFLCEMYDFFRPLPSEHANLRVEKDIIELVKVYREVLGCKIFKIKEKLKGSGYVTDIDKYEFIVLSEIYKEVVDYQEQLSQPPSGSVLYPRAIKRGSEYLVSWDHIEFKEKKVTVSVHEVDRKSIIDVSSSQELLNYIKEDYFKVRFKGEYFRLNFTDNRKRDLSESTVSDIEDLLRANSKDISKMLKNIRFKGKPLHGTGEIKPTVVDRGDSRFIKNKHEYIQLAVSYCRGNDKVYSIKEHYNGREEGAIIIEYKRSNHTYLLVENENKDRSAHLFAFDKKSMNNVEQVCAYYTSDKENKRGLIKGRLIDFKKDFNTSFDVKTLYHSDIEKYKDYLLEYLNIIG</sequence>
<keyword evidence="2" id="KW-1185">Reference proteome</keyword>
<gene>
    <name evidence="1" type="ORF">WKR92_12880</name>
</gene>
<comment type="caution">
    <text evidence="1">The sequence shown here is derived from an EMBL/GenBank/DDBJ whole genome shotgun (WGS) entry which is preliminary data.</text>
</comment>
<accession>A0ABV5CGM9</accession>
<protein>
    <recommendedName>
        <fullName evidence="3">C2H2-type domain-containing protein</fullName>
    </recommendedName>
</protein>
<name>A0ABV5CGM9_9SPHI</name>
<evidence type="ECO:0000313" key="1">
    <source>
        <dbReference type="EMBL" id="MFB5946721.1"/>
    </source>
</evidence>
<reference evidence="1 2" key="1">
    <citation type="submission" date="2024-04" db="EMBL/GenBank/DDBJ databases">
        <title>Albibacterium profundi sp. nov., isolated from sediment of the Challenger Deep of Mariana Trench.</title>
        <authorList>
            <person name="Wang Y."/>
        </authorList>
    </citation>
    <scope>NUCLEOTIDE SEQUENCE [LARGE SCALE GENOMIC DNA]</scope>
    <source>
        <strain evidence="1 2">RHL897</strain>
    </source>
</reference>
<dbReference type="Proteomes" id="UP001580928">
    <property type="component" value="Unassembled WGS sequence"/>
</dbReference>
<evidence type="ECO:0000313" key="2">
    <source>
        <dbReference type="Proteomes" id="UP001580928"/>
    </source>
</evidence>
<dbReference type="EMBL" id="JBBVGT010000003">
    <property type="protein sequence ID" value="MFB5946721.1"/>
    <property type="molecule type" value="Genomic_DNA"/>
</dbReference>
<dbReference type="RefSeq" id="WP_375558250.1">
    <property type="nucleotide sequence ID" value="NZ_JBBVGT010000003.1"/>
</dbReference>
<organism evidence="1 2">
    <name type="scientific">Albibacterium profundi</name>
    <dbReference type="NCBI Taxonomy" id="3134906"/>
    <lineage>
        <taxon>Bacteria</taxon>
        <taxon>Pseudomonadati</taxon>
        <taxon>Bacteroidota</taxon>
        <taxon>Sphingobacteriia</taxon>
        <taxon>Sphingobacteriales</taxon>
        <taxon>Sphingobacteriaceae</taxon>
        <taxon>Albibacterium</taxon>
    </lineage>
</organism>
<proteinExistence type="predicted"/>
<evidence type="ECO:0008006" key="3">
    <source>
        <dbReference type="Google" id="ProtNLM"/>
    </source>
</evidence>